<comment type="caution">
    <text evidence="1">The sequence shown here is derived from an EMBL/GenBank/DDBJ whole genome shotgun (WGS) entry which is preliminary data.</text>
</comment>
<keyword evidence="2" id="KW-1185">Reference proteome</keyword>
<accession>A0ABV9C770</accession>
<gene>
    <name evidence="1" type="ORF">ACFO5W_18645</name>
</gene>
<dbReference type="SUPFAM" id="SSF52096">
    <property type="entry name" value="ClpP/crotonase"/>
    <property type="match status" value="1"/>
</dbReference>
<evidence type="ECO:0000313" key="2">
    <source>
        <dbReference type="Proteomes" id="UP001595961"/>
    </source>
</evidence>
<dbReference type="InterPro" id="IPR029045">
    <property type="entry name" value="ClpP/crotonase-like_dom_sf"/>
</dbReference>
<evidence type="ECO:0000313" key="1">
    <source>
        <dbReference type="EMBL" id="MFC4528670.1"/>
    </source>
</evidence>
<name>A0ABV9C770_9GAMM</name>
<dbReference type="Proteomes" id="UP001595961">
    <property type="component" value="Unassembled WGS sequence"/>
</dbReference>
<dbReference type="EMBL" id="JBHSGA010000020">
    <property type="protein sequence ID" value="MFC4528670.1"/>
    <property type="molecule type" value="Genomic_DNA"/>
</dbReference>
<organism evidence="1 2">
    <name type="scientific">Dyella halodurans</name>
    <dbReference type="NCBI Taxonomy" id="1920171"/>
    <lineage>
        <taxon>Bacteria</taxon>
        <taxon>Pseudomonadati</taxon>
        <taxon>Pseudomonadota</taxon>
        <taxon>Gammaproteobacteria</taxon>
        <taxon>Lysobacterales</taxon>
        <taxon>Rhodanobacteraceae</taxon>
        <taxon>Dyella</taxon>
    </lineage>
</organism>
<protein>
    <submittedName>
        <fullName evidence="1">Uncharacterized protein</fullName>
    </submittedName>
</protein>
<dbReference type="RefSeq" id="WP_266147980.1">
    <property type="nucleotide sequence ID" value="NZ_CP064028.1"/>
</dbReference>
<reference evidence="2" key="1">
    <citation type="journal article" date="2019" name="Int. J. Syst. Evol. Microbiol.">
        <title>The Global Catalogue of Microorganisms (GCM) 10K type strain sequencing project: providing services to taxonomists for standard genome sequencing and annotation.</title>
        <authorList>
            <consortium name="The Broad Institute Genomics Platform"/>
            <consortium name="The Broad Institute Genome Sequencing Center for Infectious Disease"/>
            <person name="Wu L."/>
            <person name="Ma J."/>
        </authorList>
    </citation>
    <scope>NUCLEOTIDE SEQUENCE [LARGE SCALE GENOMIC DNA]</scope>
    <source>
        <strain evidence="2">CCM 4481</strain>
    </source>
</reference>
<proteinExistence type="predicted"/>
<sequence length="370" mass="39707">MLLVACIGPIFAAQGQGVAARSPADVASGQGTEPLSIQVNDDRMTLALTRVPQVYLYGSIDADAPRRFEGMMKSRKIPPGSDIYLNSPGGDLNAGLALGRLFRSGSMVTHLGAPRKKLRSGAGPRDSLCVGACTYAYFGGLYRWAVTGNDRIGLNTFNTASTKSGEAGTPPQVPGEVASYLKEMGIDQDALMQAPMTSNDRIMWFAPEHMLASGLANNGRLPPTSKYLPSAGGSYLELSQIARDGEHKITFQCRPDGLTLSSSFKVGLDRARQLAARGAGAYFQVDDLEMLPEQRASVDDGNQSLVIDRPFPMGGLARLLTATSMGAWISDRNGAVRYGFTFELDPVRNELKAYYASCKQVAERARSPKP</sequence>